<sequence>MPKDTGANRINVRTSPELKRRALWAVEKGGFKDLTELVNFLLRRYVEDLEKKELVRLEQEKFLATQSNH</sequence>
<evidence type="ECO:0008006" key="3">
    <source>
        <dbReference type="Google" id="ProtNLM"/>
    </source>
</evidence>
<protein>
    <recommendedName>
        <fullName evidence="3">CopG family transcriptional regulator</fullName>
    </recommendedName>
</protein>
<organism evidence="1 2">
    <name type="scientific">Polycladomyces zharkentensis</name>
    <dbReference type="NCBI Taxonomy" id="2807616"/>
    <lineage>
        <taxon>Bacteria</taxon>
        <taxon>Bacillati</taxon>
        <taxon>Bacillota</taxon>
        <taxon>Bacilli</taxon>
        <taxon>Bacillales</taxon>
        <taxon>Thermoactinomycetaceae</taxon>
        <taxon>Polycladomyces</taxon>
    </lineage>
</organism>
<evidence type="ECO:0000313" key="2">
    <source>
        <dbReference type="Proteomes" id="UP001177120"/>
    </source>
</evidence>
<gene>
    <name evidence="1" type="ORF">JQC72_15190</name>
</gene>
<dbReference type="Proteomes" id="UP001177120">
    <property type="component" value="Unassembled WGS sequence"/>
</dbReference>
<keyword evidence="2" id="KW-1185">Reference proteome</keyword>
<name>A0ABS2WMT1_9BACL</name>
<evidence type="ECO:0000313" key="1">
    <source>
        <dbReference type="EMBL" id="MBN2910843.1"/>
    </source>
</evidence>
<reference evidence="1" key="1">
    <citation type="journal article" date="2024" name="Int. J. Syst. Evol. Microbiol.">
        <title>Polycladomyces zharkentensis sp. nov., a novel thermophilic cellulose- and starch-degrading member of the Bacillota from a geothermal aquifer in Kazakhstan.</title>
        <authorList>
            <person name="Mashzhan A."/>
            <person name="Kistaubayeva A."/>
            <person name="Javier-Lopez R."/>
            <person name="Bissenova U."/>
            <person name="Bissenbay A."/>
            <person name="Birkeland N.K."/>
        </authorList>
    </citation>
    <scope>NUCLEOTIDE SEQUENCE</scope>
    <source>
        <strain evidence="1">ZKZ2T</strain>
    </source>
</reference>
<comment type="caution">
    <text evidence="1">The sequence shown here is derived from an EMBL/GenBank/DDBJ whole genome shotgun (WGS) entry which is preliminary data.</text>
</comment>
<dbReference type="EMBL" id="JAFHAP010000017">
    <property type="protein sequence ID" value="MBN2910843.1"/>
    <property type="molecule type" value="Genomic_DNA"/>
</dbReference>
<proteinExistence type="predicted"/>
<accession>A0ABS2WMT1</accession>
<dbReference type="RefSeq" id="WP_205497129.1">
    <property type="nucleotide sequence ID" value="NZ_JAFHAP010000017.1"/>
</dbReference>